<evidence type="ECO:0000313" key="3">
    <source>
        <dbReference type="EMBL" id="MCZ8372416.1"/>
    </source>
</evidence>
<protein>
    <submittedName>
        <fullName evidence="3">Uncharacterized protein</fullName>
    </submittedName>
</protein>
<keyword evidence="2" id="KW-0812">Transmembrane</keyword>
<feature type="region of interest" description="Disordered" evidence="1">
    <location>
        <begin position="177"/>
        <end position="199"/>
    </location>
</feature>
<gene>
    <name evidence="3" type="ORF">O6P32_06790</name>
</gene>
<dbReference type="RefSeq" id="WP_269877617.1">
    <property type="nucleotide sequence ID" value="NZ_JAPZVM010000004.1"/>
</dbReference>
<keyword evidence="2" id="KW-1133">Transmembrane helix</keyword>
<evidence type="ECO:0000313" key="4">
    <source>
        <dbReference type="Proteomes" id="UP001141933"/>
    </source>
</evidence>
<comment type="caution">
    <text evidence="3">The sequence shown here is derived from an EMBL/GenBank/DDBJ whole genome shotgun (WGS) entry which is preliminary data.</text>
</comment>
<accession>A0ABT4PHB9</accession>
<feature type="transmembrane region" description="Helical" evidence="2">
    <location>
        <begin position="15"/>
        <end position="33"/>
    </location>
</feature>
<evidence type="ECO:0000256" key="2">
    <source>
        <dbReference type="SAM" id="Phobius"/>
    </source>
</evidence>
<sequence length="199" mass="22819">MGVLFTIIFHSIGNLFWGILLTLLGIFLLYFLIRSWFVHRTFTPLSFIVGGILFLFLAFQSVLLCGAITIKSYSEDVKRAIDVWVQDIPESVQFTQQDSQVILDNISEEWPLVGYFVNMADFSGHTSANIAEAMTDELCSYMNWFIFRRVAWSVLFVLLGTAGVIWSMDYEQQRSSGRRCTSRGSYGGGRTTRRKRYDD</sequence>
<reference evidence="3" key="1">
    <citation type="submission" date="2022-12" db="EMBL/GenBank/DDBJ databases">
        <title>Phocaeicola acetigenes sp. nov., isolated feces from a healthy human.</title>
        <authorList>
            <person name="Do H."/>
            <person name="Ha Y.B."/>
            <person name="Kim J.-S."/>
            <person name="Suh M.K."/>
            <person name="Kim H.S."/>
            <person name="Lee J.-S."/>
        </authorList>
    </citation>
    <scope>NUCLEOTIDE SEQUENCE</scope>
    <source>
        <strain evidence="3">KGMB11183</strain>
    </source>
</reference>
<proteinExistence type="predicted"/>
<name>A0ABT4PHB9_9BACT</name>
<dbReference type="EMBL" id="JAPZVM010000004">
    <property type="protein sequence ID" value="MCZ8372416.1"/>
    <property type="molecule type" value="Genomic_DNA"/>
</dbReference>
<feature type="transmembrane region" description="Helical" evidence="2">
    <location>
        <begin position="150"/>
        <end position="168"/>
    </location>
</feature>
<feature type="transmembrane region" description="Helical" evidence="2">
    <location>
        <begin position="45"/>
        <end position="70"/>
    </location>
</feature>
<evidence type="ECO:0000256" key="1">
    <source>
        <dbReference type="SAM" id="MobiDB-lite"/>
    </source>
</evidence>
<keyword evidence="4" id="KW-1185">Reference proteome</keyword>
<dbReference type="Proteomes" id="UP001141933">
    <property type="component" value="Unassembled WGS sequence"/>
</dbReference>
<organism evidence="3 4">
    <name type="scientific">Phocaeicola acetigenes</name>
    <dbReference type="NCBI Taxonomy" id="3016083"/>
    <lineage>
        <taxon>Bacteria</taxon>
        <taxon>Pseudomonadati</taxon>
        <taxon>Bacteroidota</taxon>
        <taxon>Bacteroidia</taxon>
        <taxon>Bacteroidales</taxon>
        <taxon>Bacteroidaceae</taxon>
        <taxon>Phocaeicola</taxon>
    </lineage>
</organism>
<keyword evidence="2" id="KW-0472">Membrane</keyword>